<feature type="domain" description="Phosphoribosyltransferase" evidence="12">
    <location>
        <begin position="54"/>
        <end position="152"/>
    </location>
</feature>
<gene>
    <name evidence="11" type="primary">apt</name>
    <name evidence="13" type="ordered locus">SRH_03190</name>
</gene>
<dbReference type="Proteomes" id="UP000008738">
    <property type="component" value="Chromosome"/>
</dbReference>
<comment type="similarity">
    <text evidence="5 11">Belongs to the purine/pyrimidine phosphoribosyltransferase family.</text>
</comment>
<comment type="function">
    <text evidence="2 11">Catalyzes a salvage reaction resulting in the formation of AMP, that is energically less costly than de novo synthesis.</text>
</comment>
<evidence type="ECO:0000256" key="9">
    <source>
        <dbReference type="ARBA" id="ARBA00022679"/>
    </source>
</evidence>
<comment type="pathway">
    <text evidence="4 11">Purine metabolism; AMP biosynthesis via salvage pathway; AMP from adenine: step 1/1.</text>
</comment>
<evidence type="ECO:0000313" key="14">
    <source>
        <dbReference type="Proteomes" id="UP000008738"/>
    </source>
</evidence>
<dbReference type="SUPFAM" id="SSF53271">
    <property type="entry name" value="PRTase-like"/>
    <property type="match status" value="1"/>
</dbReference>
<keyword evidence="9 11" id="KW-0808">Transferase</keyword>
<evidence type="ECO:0000256" key="8">
    <source>
        <dbReference type="ARBA" id="ARBA00022676"/>
    </source>
</evidence>
<dbReference type="InterPro" id="IPR050054">
    <property type="entry name" value="UPRTase/APRTase"/>
</dbReference>
<evidence type="ECO:0000313" key="13">
    <source>
        <dbReference type="EMBL" id="AEC46180.1"/>
    </source>
</evidence>
<organism evidence="13 14">
    <name type="scientific">Mesomycoplasma hyorhinis (strain MCLD)</name>
    <name type="common">Mycoplasma hyorhinis</name>
    <dbReference type="NCBI Taxonomy" id="936139"/>
    <lineage>
        <taxon>Bacteria</taxon>
        <taxon>Bacillati</taxon>
        <taxon>Mycoplasmatota</taxon>
        <taxon>Mycoplasmoidales</taxon>
        <taxon>Metamycoplasmataceae</taxon>
        <taxon>Mesomycoplasma</taxon>
    </lineage>
</organism>
<dbReference type="EC" id="2.4.2.7" evidence="6 11"/>
<comment type="catalytic activity">
    <reaction evidence="1 11">
        <text>AMP + diphosphate = 5-phospho-alpha-D-ribose 1-diphosphate + adenine</text>
        <dbReference type="Rhea" id="RHEA:16609"/>
        <dbReference type="ChEBI" id="CHEBI:16708"/>
        <dbReference type="ChEBI" id="CHEBI:33019"/>
        <dbReference type="ChEBI" id="CHEBI:58017"/>
        <dbReference type="ChEBI" id="CHEBI:456215"/>
        <dbReference type="EC" id="2.4.2.7"/>
    </reaction>
</comment>
<evidence type="ECO:0000256" key="1">
    <source>
        <dbReference type="ARBA" id="ARBA00000868"/>
    </source>
</evidence>
<keyword evidence="8 11" id="KW-0328">Glycosyltransferase</keyword>
<dbReference type="InterPro" id="IPR000836">
    <property type="entry name" value="PRTase_dom"/>
</dbReference>
<evidence type="ECO:0000259" key="12">
    <source>
        <dbReference type="Pfam" id="PF00156"/>
    </source>
</evidence>
<dbReference type="HAMAP" id="MF_00004">
    <property type="entry name" value="Aden_phosphoribosyltr"/>
    <property type="match status" value="1"/>
</dbReference>
<dbReference type="InterPro" id="IPR029057">
    <property type="entry name" value="PRTase-like"/>
</dbReference>
<dbReference type="PANTHER" id="PTHR32315">
    <property type="entry name" value="ADENINE PHOSPHORIBOSYLTRANSFERASE"/>
    <property type="match status" value="1"/>
</dbReference>
<comment type="subunit">
    <text evidence="11">Homodimer.</text>
</comment>
<evidence type="ECO:0000256" key="6">
    <source>
        <dbReference type="ARBA" id="ARBA00011893"/>
    </source>
</evidence>
<dbReference type="NCBIfam" id="TIGR01090">
    <property type="entry name" value="apt"/>
    <property type="match status" value="1"/>
</dbReference>
<dbReference type="CDD" id="cd06223">
    <property type="entry name" value="PRTases_typeI"/>
    <property type="match status" value="1"/>
</dbReference>
<dbReference type="EMBL" id="CP002669">
    <property type="protein sequence ID" value="AEC46180.1"/>
    <property type="molecule type" value="Genomic_DNA"/>
</dbReference>
<accession>A0ABM5M6P8</accession>
<keyword evidence="10 11" id="KW-0660">Purine salvage</keyword>
<proteinExistence type="inferred from homology"/>
<evidence type="ECO:0000256" key="3">
    <source>
        <dbReference type="ARBA" id="ARBA00004496"/>
    </source>
</evidence>
<dbReference type="Pfam" id="PF00156">
    <property type="entry name" value="Pribosyltran"/>
    <property type="match status" value="1"/>
</dbReference>
<comment type="subcellular location">
    <subcellularLocation>
        <location evidence="3 11">Cytoplasm</location>
    </subcellularLocation>
</comment>
<evidence type="ECO:0000256" key="2">
    <source>
        <dbReference type="ARBA" id="ARBA00003968"/>
    </source>
</evidence>
<evidence type="ECO:0000256" key="5">
    <source>
        <dbReference type="ARBA" id="ARBA00008391"/>
    </source>
</evidence>
<name>A0ABM5M6P8_MESHM</name>
<dbReference type="NCBIfam" id="NF002636">
    <property type="entry name" value="PRK02304.1-5"/>
    <property type="match status" value="1"/>
</dbReference>
<evidence type="ECO:0000256" key="11">
    <source>
        <dbReference type="HAMAP-Rule" id="MF_00004"/>
    </source>
</evidence>
<dbReference type="Gene3D" id="3.40.50.2020">
    <property type="match status" value="1"/>
</dbReference>
<reference evidence="13 14" key="1">
    <citation type="journal article" date="2011" name="J. Bacteriol.">
        <title>Genome analysis of a Mycoplasma hyorhinis strain derived from a primary human melanoma cell line.</title>
        <authorList>
            <person name="Kornspan J.D."/>
            <person name="Lysnyansky I."/>
            <person name="Kahan T."/>
            <person name="Herrmann R."/>
            <person name="Rottem S."/>
            <person name="Nir-Paz R."/>
        </authorList>
    </citation>
    <scope>NUCLEOTIDE SEQUENCE [LARGE SCALE GENOMIC DNA]</scope>
    <source>
        <strain evidence="13 14">MCLD</strain>
    </source>
</reference>
<dbReference type="PANTHER" id="PTHR32315:SF3">
    <property type="entry name" value="ADENINE PHOSPHORIBOSYLTRANSFERASE"/>
    <property type="match status" value="1"/>
</dbReference>
<keyword evidence="7 11" id="KW-0963">Cytoplasm</keyword>
<dbReference type="GO" id="GO:0003999">
    <property type="term" value="F:adenine phosphoribosyltransferase activity"/>
    <property type="evidence" value="ECO:0007669"/>
    <property type="project" value="UniProtKB-EC"/>
</dbReference>
<protein>
    <recommendedName>
        <fullName evidence="6 11">Adenine phosphoribosyltransferase</fullName>
        <shortName evidence="11">APRT</shortName>
        <ecNumber evidence="6 11">2.4.2.7</ecNumber>
    </recommendedName>
</protein>
<evidence type="ECO:0000256" key="4">
    <source>
        <dbReference type="ARBA" id="ARBA00004659"/>
    </source>
</evidence>
<keyword evidence="14" id="KW-1185">Reference proteome</keyword>
<sequence>MYYLKEMQKNQINLIEYIRDVKDFPIEGIVFKDISPLLANGEVLNYTINQMAELAKDADVIIGPDARGFLFGTPTAAFLKKPFIMVRKPKKLPGDVISFEYDLEYGKSTLEIQTNMLKKGQKVAIIDDVLATGGTMKAIINLIESQGAVVHKVIFLLELGFLNGIEKLKKYDVSSLIKV</sequence>
<dbReference type="InterPro" id="IPR005764">
    <property type="entry name" value="Ade_phspho_trans"/>
</dbReference>
<evidence type="ECO:0000256" key="7">
    <source>
        <dbReference type="ARBA" id="ARBA00022490"/>
    </source>
</evidence>
<evidence type="ECO:0000256" key="10">
    <source>
        <dbReference type="ARBA" id="ARBA00022726"/>
    </source>
</evidence>